<protein>
    <submittedName>
        <fullName evidence="1">Uncharacterized protein</fullName>
    </submittedName>
</protein>
<gene>
    <name evidence="1" type="ORF">MNBD_NITROSPIRAE03-2022</name>
</gene>
<accession>A0A3B1DZ69</accession>
<organism evidence="1">
    <name type="scientific">hydrothermal vent metagenome</name>
    <dbReference type="NCBI Taxonomy" id="652676"/>
    <lineage>
        <taxon>unclassified sequences</taxon>
        <taxon>metagenomes</taxon>
        <taxon>ecological metagenomes</taxon>
    </lineage>
</organism>
<name>A0A3B1DZ69_9ZZZZ</name>
<evidence type="ECO:0000313" key="1">
    <source>
        <dbReference type="EMBL" id="VAX34377.1"/>
    </source>
</evidence>
<sequence length="33" mass="3503">MAKKKTSLSLMIILLTALLCNTGSADVTPEILL</sequence>
<feature type="non-terminal residue" evidence="1">
    <location>
        <position position="33"/>
    </location>
</feature>
<dbReference type="EMBL" id="UOGI01000308">
    <property type="protein sequence ID" value="VAX34377.1"/>
    <property type="molecule type" value="Genomic_DNA"/>
</dbReference>
<reference evidence="1" key="1">
    <citation type="submission" date="2018-06" db="EMBL/GenBank/DDBJ databases">
        <authorList>
            <person name="Zhirakovskaya E."/>
        </authorList>
    </citation>
    <scope>NUCLEOTIDE SEQUENCE</scope>
</reference>
<dbReference type="AlphaFoldDB" id="A0A3B1DZ69"/>
<proteinExistence type="predicted"/>